<organism evidence="2 3">
    <name type="scientific">Paramecium sonneborni</name>
    <dbReference type="NCBI Taxonomy" id="65129"/>
    <lineage>
        <taxon>Eukaryota</taxon>
        <taxon>Sar</taxon>
        <taxon>Alveolata</taxon>
        <taxon>Ciliophora</taxon>
        <taxon>Intramacronucleata</taxon>
        <taxon>Oligohymenophorea</taxon>
        <taxon>Peniculida</taxon>
        <taxon>Parameciidae</taxon>
        <taxon>Paramecium</taxon>
    </lineage>
</organism>
<gene>
    <name evidence="2" type="ORF">PSON_ATCC_30995.1.T1860052</name>
</gene>
<keyword evidence="1" id="KW-0812">Transmembrane</keyword>
<protein>
    <recommendedName>
        <fullName evidence="4">Transmembrane protein</fullName>
    </recommendedName>
</protein>
<sequence length="151" mass="17933">MKIMLKNYFQQTQDIRLSPNNKCNHYAFLPIIDVVKNSLVNHASQIDLINNIYHMINYSFLFTINETKNEIFSSLFEFIYTQECSNCDSKILKNGGCNFTTWKKCKQVFISFSIFNILIDIIFLVLNFRFFGNIYELFINFNVSQEQKFLI</sequence>
<evidence type="ECO:0008006" key="4">
    <source>
        <dbReference type="Google" id="ProtNLM"/>
    </source>
</evidence>
<proteinExistence type="predicted"/>
<dbReference type="OrthoDB" id="9977870at2759"/>
<dbReference type="Proteomes" id="UP000692954">
    <property type="component" value="Unassembled WGS sequence"/>
</dbReference>
<reference evidence="2" key="1">
    <citation type="submission" date="2021-01" db="EMBL/GenBank/DDBJ databases">
        <authorList>
            <consortium name="Genoscope - CEA"/>
            <person name="William W."/>
        </authorList>
    </citation>
    <scope>NUCLEOTIDE SEQUENCE</scope>
</reference>
<comment type="caution">
    <text evidence="2">The sequence shown here is derived from an EMBL/GenBank/DDBJ whole genome shotgun (WGS) entry which is preliminary data.</text>
</comment>
<dbReference type="AlphaFoldDB" id="A0A8S1RM02"/>
<keyword evidence="3" id="KW-1185">Reference proteome</keyword>
<dbReference type="EMBL" id="CAJJDN010000186">
    <property type="protein sequence ID" value="CAD8128363.1"/>
    <property type="molecule type" value="Genomic_DNA"/>
</dbReference>
<accession>A0A8S1RM02</accession>
<feature type="transmembrane region" description="Helical" evidence="1">
    <location>
        <begin position="108"/>
        <end position="131"/>
    </location>
</feature>
<keyword evidence="1" id="KW-0472">Membrane</keyword>
<evidence type="ECO:0000313" key="2">
    <source>
        <dbReference type="EMBL" id="CAD8128363.1"/>
    </source>
</evidence>
<evidence type="ECO:0000313" key="3">
    <source>
        <dbReference type="Proteomes" id="UP000692954"/>
    </source>
</evidence>
<name>A0A8S1RM02_9CILI</name>
<evidence type="ECO:0000256" key="1">
    <source>
        <dbReference type="SAM" id="Phobius"/>
    </source>
</evidence>
<keyword evidence="1" id="KW-1133">Transmembrane helix</keyword>